<evidence type="ECO:0000256" key="3">
    <source>
        <dbReference type="ARBA" id="ARBA00022692"/>
    </source>
</evidence>
<keyword evidence="4 6" id="KW-1133">Transmembrane helix</keyword>
<comment type="subcellular location">
    <subcellularLocation>
        <location evidence="1">Membrane</location>
        <topology evidence="1">Multi-pass membrane protein</topology>
    </subcellularLocation>
</comment>
<dbReference type="Pfam" id="PF01594">
    <property type="entry name" value="AI-2E_transport"/>
    <property type="match status" value="1"/>
</dbReference>
<name>A0ABS4IBM7_9BACI</name>
<dbReference type="PANTHER" id="PTHR21716">
    <property type="entry name" value="TRANSMEMBRANE PROTEIN"/>
    <property type="match status" value="1"/>
</dbReference>
<feature type="transmembrane region" description="Helical" evidence="6">
    <location>
        <begin position="36"/>
        <end position="53"/>
    </location>
</feature>
<feature type="transmembrane region" description="Helical" evidence="6">
    <location>
        <begin position="165"/>
        <end position="189"/>
    </location>
</feature>
<gene>
    <name evidence="7" type="ORF">J2Z83_000427</name>
</gene>
<keyword evidence="3 6" id="KW-0812">Transmembrane</keyword>
<evidence type="ECO:0000313" key="7">
    <source>
        <dbReference type="EMBL" id="MBP1968335.1"/>
    </source>
</evidence>
<dbReference type="InterPro" id="IPR002549">
    <property type="entry name" value="AI-2E-like"/>
</dbReference>
<comment type="similarity">
    <text evidence="2">Belongs to the autoinducer-2 exporter (AI-2E) (TC 2.A.86) family.</text>
</comment>
<feature type="transmembrane region" description="Helical" evidence="6">
    <location>
        <begin position="231"/>
        <end position="248"/>
    </location>
</feature>
<feature type="transmembrane region" description="Helical" evidence="6">
    <location>
        <begin position="328"/>
        <end position="354"/>
    </location>
</feature>
<accession>A0ABS4IBM7</accession>
<dbReference type="Proteomes" id="UP001519345">
    <property type="component" value="Unassembled WGS sequence"/>
</dbReference>
<dbReference type="PANTHER" id="PTHR21716:SF68">
    <property type="entry name" value="TRANSPORT PROTEIN YTVI-RELATED"/>
    <property type="match status" value="1"/>
</dbReference>
<feature type="transmembrane region" description="Helical" evidence="6">
    <location>
        <begin position="12"/>
        <end position="30"/>
    </location>
</feature>
<sequence length="376" mass="41589">MNHPIIQMIFRILLILLLTVIGLFLLFHFLRLTYPFLIAAMFAFLINPIIRLLEKHAHFPRPIAVLTSILLLIGIVGGFVTILVKKTIDGIHYLSDYIPSQIEQISSNVQSYFNQYIFPLWDQGIGLLDNIEPSQRQALQEGIQIIGSNVAATLGNFGQGIANGISAFVGALPITFTVIIFSMLAVYFISKDSKGYAAMYKDKLPLTFRKKTMHVLLDLKVKVFGFLKSQIILMTLTAIISLIGLLILQVDQAITIAVILGIIDLIPYFGPGLILIPWSIYSFFTGDIFLGFGLLILYASTVTARQIAEPKVLSSSLKLNPLAILVSLFAGLQLFGLIGLVIGPIILVLFISLYDANVFNGLWRFIKGDSVGQRDS</sequence>
<keyword evidence="5 6" id="KW-0472">Membrane</keyword>
<evidence type="ECO:0000256" key="6">
    <source>
        <dbReference type="SAM" id="Phobius"/>
    </source>
</evidence>
<reference evidence="7 8" key="1">
    <citation type="submission" date="2021-03" db="EMBL/GenBank/DDBJ databases">
        <title>Genomic Encyclopedia of Type Strains, Phase IV (KMG-IV): sequencing the most valuable type-strain genomes for metagenomic binning, comparative biology and taxonomic classification.</title>
        <authorList>
            <person name="Goeker M."/>
        </authorList>
    </citation>
    <scope>NUCLEOTIDE SEQUENCE [LARGE SCALE GENOMIC DNA]</scope>
    <source>
        <strain evidence="7 8">DSM 25609</strain>
    </source>
</reference>
<organism evidence="7 8">
    <name type="scientific">Virgibacillus natechei</name>
    <dbReference type="NCBI Taxonomy" id="1216297"/>
    <lineage>
        <taxon>Bacteria</taxon>
        <taxon>Bacillati</taxon>
        <taxon>Bacillota</taxon>
        <taxon>Bacilli</taxon>
        <taxon>Bacillales</taxon>
        <taxon>Bacillaceae</taxon>
        <taxon>Virgibacillus</taxon>
    </lineage>
</organism>
<dbReference type="RefSeq" id="WP_209461579.1">
    <property type="nucleotide sequence ID" value="NZ_CP110224.1"/>
</dbReference>
<feature type="transmembrane region" description="Helical" evidence="6">
    <location>
        <begin position="254"/>
        <end position="276"/>
    </location>
</feature>
<dbReference type="NCBIfam" id="TIGR02872">
    <property type="entry name" value="spore_ytvI"/>
    <property type="match status" value="1"/>
</dbReference>
<dbReference type="EMBL" id="JAGGKX010000002">
    <property type="protein sequence ID" value="MBP1968335.1"/>
    <property type="molecule type" value="Genomic_DNA"/>
</dbReference>
<keyword evidence="8" id="KW-1185">Reference proteome</keyword>
<feature type="transmembrane region" description="Helical" evidence="6">
    <location>
        <begin position="288"/>
        <end position="308"/>
    </location>
</feature>
<dbReference type="InterPro" id="IPR014227">
    <property type="entry name" value="YtvI-like"/>
</dbReference>
<evidence type="ECO:0000313" key="8">
    <source>
        <dbReference type="Proteomes" id="UP001519345"/>
    </source>
</evidence>
<evidence type="ECO:0000256" key="1">
    <source>
        <dbReference type="ARBA" id="ARBA00004141"/>
    </source>
</evidence>
<comment type="caution">
    <text evidence="7">The sequence shown here is derived from an EMBL/GenBank/DDBJ whole genome shotgun (WGS) entry which is preliminary data.</text>
</comment>
<evidence type="ECO:0000256" key="4">
    <source>
        <dbReference type="ARBA" id="ARBA00022989"/>
    </source>
</evidence>
<feature type="transmembrane region" description="Helical" evidence="6">
    <location>
        <begin position="65"/>
        <end position="84"/>
    </location>
</feature>
<evidence type="ECO:0000256" key="5">
    <source>
        <dbReference type="ARBA" id="ARBA00023136"/>
    </source>
</evidence>
<protein>
    <submittedName>
        <fullName evidence="7">Sporulation integral membrane protein YtvI</fullName>
    </submittedName>
</protein>
<proteinExistence type="inferred from homology"/>
<evidence type="ECO:0000256" key="2">
    <source>
        <dbReference type="ARBA" id="ARBA00009773"/>
    </source>
</evidence>